<proteinExistence type="predicted"/>
<dbReference type="Gene3D" id="2.30.30.170">
    <property type="match status" value="1"/>
</dbReference>
<dbReference type="Gene3D" id="3.90.70.10">
    <property type="entry name" value="Cysteine proteinases"/>
    <property type="match status" value="1"/>
</dbReference>
<accession>A0A6P1ECA1</accession>
<dbReference type="SUPFAM" id="SSF82057">
    <property type="entry name" value="Prokaryotic SH3-related domain"/>
    <property type="match status" value="1"/>
</dbReference>
<evidence type="ECO:0000313" key="4">
    <source>
        <dbReference type="Proteomes" id="UP000465035"/>
    </source>
</evidence>
<organism evidence="3 4">
    <name type="scientific">Lentilactobacillus hilgardii</name>
    <name type="common">Lactobacillus hilgardii</name>
    <dbReference type="NCBI Taxonomy" id="1588"/>
    <lineage>
        <taxon>Bacteria</taxon>
        <taxon>Bacillati</taxon>
        <taxon>Bacillota</taxon>
        <taxon>Bacilli</taxon>
        <taxon>Lactobacillales</taxon>
        <taxon>Lactobacillaceae</taxon>
        <taxon>Lentilactobacillus</taxon>
    </lineage>
</organism>
<dbReference type="Pfam" id="PF13529">
    <property type="entry name" value="Peptidase_C39_2"/>
    <property type="match status" value="1"/>
</dbReference>
<dbReference type="Proteomes" id="UP000465035">
    <property type="component" value="Chromosome"/>
</dbReference>
<dbReference type="InterPro" id="IPR025987">
    <property type="entry name" value="GW_dom"/>
</dbReference>
<dbReference type="EMBL" id="CP047121">
    <property type="protein sequence ID" value="QHB53442.1"/>
    <property type="molecule type" value="Genomic_DNA"/>
</dbReference>
<dbReference type="InterPro" id="IPR038200">
    <property type="entry name" value="GW_dom_sf"/>
</dbReference>
<gene>
    <name evidence="3" type="ORF">GQR93_11550</name>
</gene>
<keyword evidence="1" id="KW-0732">Signal</keyword>
<sequence>MLMEGKKGTLMRSIYYFVGLLTCFLVFGFSGKAFADSTYQEVYSNTPANYYLKVGNGTSRNNGIYQTGGRLTSAQNVDPIAYASQYAGKEVHVNREEVTIDGTWLKIAYQHKTVGWIHKSAMNQSYLRLNVPMVAQRPQLPTGCEIAATTMMLQYAGADVTKMQLAREMPRSKNPNKGFVGNPYSTSGWWIYPKGLMKLVKNHAGSAINMTGAGFGRIKQSIRQDHPVVVWVHGVDGFVNHALAITGYSATRAYYNDPWTAKRASMTVQTLQRHRSRDAYRALSY</sequence>
<protein>
    <recommendedName>
        <fullName evidence="2">GW domain-containing protein</fullName>
    </recommendedName>
</protein>
<evidence type="ECO:0000256" key="1">
    <source>
        <dbReference type="ARBA" id="ARBA00022729"/>
    </source>
</evidence>
<feature type="domain" description="GW" evidence="2">
    <location>
        <begin position="44"/>
        <end position="127"/>
    </location>
</feature>
<dbReference type="AlphaFoldDB" id="A0A6P1ECA1"/>
<evidence type="ECO:0000259" key="2">
    <source>
        <dbReference type="PROSITE" id="PS51780"/>
    </source>
</evidence>
<dbReference type="PANTHER" id="PTHR37806">
    <property type="entry name" value="LMO0724 PROTEIN"/>
    <property type="match status" value="1"/>
</dbReference>
<dbReference type="PROSITE" id="PS51780">
    <property type="entry name" value="GW"/>
    <property type="match status" value="1"/>
</dbReference>
<dbReference type="InterPro" id="IPR039564">
    <property type="entry name" value="Peptidase_C39-like"/>
</dbReference>
<dbReference type="PANTHER" id="PTHR37806:SF1">
    <property type="entry name" value="PEPTIDASE C39-LIKE DOMAIN-CONTAINING PROTEIN"/>
    <property type="match status" value="1"/>
</dbReference>
<reference evidence="3 4" key="1">
    <citation type="submission" date="2019-12" db="EMBL/GenBank/DDBJ databases">
        <title>Lactobacillus hilgardii FLUB.</title>
        <authorList>
            <person name="Gustaw K."/>
        </authorList>
    </citation>
    <scope>NUCLEOTIDE SEQUENCE [LARGE SCALE GENOMIC DNA]</scope>
    <source>
        <strain evidence="3 4">FLUB</strain>
    </source>
</reference>
<dbReference type="Pfam" id="PF13457">
    <property type="entry name" value="GW"/>
    <property type="match status" value="1"/>
</dbReference>
<evidence type="ECO:0000313" key="3">
    <source>
        <dbReference type="EMBL" id="QHB53442.1"/>
    </source>
</evidence>
<name>A0A6P1ECA1_LENHI</name>